<keyword evidence="2" id="KW-1185">Reference proteome</keyword>
<gene>
    <name evidence="1" type="ORF">RRF57_010858</name>
</gene>
<proteinExistence type="predicted"/>
<accession>A0AAN7UXQ2</accession>
<sequence length="89" mass="9849">MTEKEGRKKKPRSPWYGSFTECTAVLIGQSLLNGDRATQSLASLTANATNECKLVHFDAGQCTTHQWELDPMNTELMFPGPGEFQCSLP</sequence>
<dbReference type="EMBL" id="JAWHQM010000049">
    <property type="protein sequence ID" value="KAK5635146.1"/>
    <property type="molecule type" value="Genomic_DNA"/>
</dbReference>
<evidence type="ECO:0000313" key="2">
    <source>
        <dbReference type="Proteomes" id="UP001305414"/>
    </source>
</evidence>
<evidence type="ECO:0000313" key="1">
    <source>
        <dbReference type="EMBL" id="KAK5635146.1"/>
    </source>
</evidence>
<dbReference type="AlphaFoldDB" id="A0AAN7UXQ2"/>
<comment type="caution">
    <text evidence="1">The sequence shown here is derived from an EMBL/GenBank/DDBJ whole genome shotgun (WGS) entry which is preliminary data.</text>
</comment>
<reference evidence="1 2" key="1">
    <citation type="submission" date="2023-10" db="EMBL/GenBank/DDBJ databases">
        <title>Draft genome sequence of Xylaria bambusicola isolate GMP-LS, the root and basal stem rot pathogen of sugarcane in Indonesia.</title>
        <authorList>
            <person name="Selvaraj P."/>
            <person name="Muralishankar V."/>
            <person name="Muruganantham S."/>
            <person name="Sp S."/>
            <person name="Haryani S."/>
            <person name="Lau K.J.X."/>
            <person name="Naqvi N.I."/>
        </authorList>
    </citation>
    <scope>NUCLEOTIDE SEQUENCE [LARGE SCALE GENOMIC DNA]</scope>
    <source>
        <strain evidence="1">GMP-LS</strain>
    </source>
</reference>
<name>A0AAN7UXQ2_9PEZI</name>
<organism evidence="1 2">
    <name type="scientific">Xylaria bambusicola</name>
    <dbReference type="NCBI Taxonomy" id="326684"/>
    <lineage>
        <taxon>Eukaryota</taxon>
        <taxon>Fungi</taxon>
        <taxon>Dikarya</taxon>
        <taxon>Ascomycota</taxon>
        <taxon>Pezizomycotina</taxon>
        <taxon>Sordariomycetes</taxon>
        <taxon>Xylariomycetidae</taxon>
        <taxon>Xylariales</taxon>
        <taxon>Xylariaceae</taxon>
        <taxon>Xylaria</taxon>
    </lineage>
</organism>
<protein>
    <submittedName>
        <fullName evidence="1">Uncharacterized protein</fullName>
    </submittedName>
</protein>
<dbReference type="Proteomes" id="UP001305414">
    <property type="component" value="Unassembled WGS sequence"/>
</dbReference>